<gene>
    <name evidence="2" type="ORF">MAM_01237</name>
</gene>
<feature type="compositionally biased region" description="Basic residues" evidence="1">
    <location>
        <begin position="27"/>
        <end position="38"/>
    </location>
</feature>
<accession>A0A0B2X2G1</accession>
<dbReference type="HOGENOM" id="CLU_778458_0_0_1"/>
<dbReference type="GeneID" id="63735692"/>
<feature type="region of interest" description="Disordered" evidence="1">
    <location>
        <begin position="1"/>
        <end position="248"/>
    </location>
</feature>
<feature type="compositionally biased region" description="Basic and acidic residues" evidence="1">
    <location>
        <begin position="127"/>
        <end position="165"/>
    </location>
</feature>
<dbReference type="EMBL" id="AZHE01000002">
    <property type="protein sequence ID" value="KHO00459.1"/>
    <property type="molecule type" value="Genomic_DNA"/>
</dbReference>
<protein>
    <submittedName>
        <fullName evidence="2">Uncharacterized protein</fullName>
    </submittedName>
</protein>
<evidence type="ECO:0000313" key="3">
    <source>
        <dbReference type="Proteomes" id="UP000030816"/>
    </source>
</evidence>
<comment type="caution">
    <text evidence="2">The sequence shown here is derived from an EMBL/GenBank/DDBJ whole genome shotgun (WGS) entry which is preliminary data.</text>
</comment>
<keyword evidence="3" id="KW-1185">Reference proteome</keyword>
<dbReference type="AlphaFoldDB" id="A0A0B2X2G1"/>
<feature type="compositionally biased region" description="Basic and acidic residues" evidence="1">
    <location>
        <begin position="190"/>
        <end position="204"/>
    </location>
</feature>
<proteinExistence type="predicted"/>
<evidence type="ECO:0000256" key="1">
    <source>
        <dbReference type="SAM" id="MobiDB-lite"/>
    </source>
</evidence>
<reference evidence="2 3" key="1">
    <citation type="journal article" date="2014" name="Proc. Natl. Acad. Sci. U.S.A.">
        <title>Trajectory and genomic determinants of fungal-pathogen speciation and host adaptation.</title>
        <authorList>
            <person name="Hu X."/>
            <person name="Xiao G."/>
            <person name="Zheng P."/>
            <person name="Shang Y."/>
            <person name="Su Y."/>
            <person name="Zhang X."/>
            <person name="Liu X."/>
            <person name="Zhan S."/>
            <person name="St Leger R.J."/>
            <person name="Wang C."/>
        </authorList>
    </citation>
    <scope>NUCLEOTIDE SEQUENCE [LARGE SCALE GENOMIC DNA]</scope>
    <source>
        <strain evidence="2 3">ARSEF 1941</strain>
    </source>
</reference>
<feature type="compositionally biased region" description="Basic and acidic residues" evidence="1">
    <location>
        <begin position="90"/>
        <end position="117"/>
    </location>
</feature>
<evidence type="ECO:0000313" key="2">
    <source>
        <dbReference type="EMBL" id="KHO00459.1"/>
    </source>
</evidence>
<feature type="compositionally biased region" description="Pro residues" evidence="1">
    <location>
        <begin position="80"/>
        <end position="89"/>
    </location>
</feature>
<dbReference type="STRING" id="1081103.A0A0B2X2G1"/>
<dbReference type="Proteomes" id="UP000030816">
    <property type="component" value="Unassembled WGS sequence"/>
</dbReference>
<dbReference type="RefSeq" id="XP_040681524.1">
    <property type="nucleotide sequence ID" value="XM_040820036.1"/>
</dbReference>
<name>A0A0B2X2G1_METAS</name>
<feature type="compositionally biased region" description="Basic and acidic residues" evidence="1">
    <location>
        <begin position="1"/>
        <end position="11"/>
    </location>
</feature>
<dbReference type="OrthoDB" id="4941552at2759"/>
<sequence>MAYSRRDRYDDGYYPPPPDDRFTAPPPRRHKSERHRRRSPDGIPNYAQDAYPPRRGHYRGDGPEPRGMTQPGSSARRPRSPPPYYSPEPLPREPRKDSRRDPPRHPRPERDAPRGYARDYPSPRDYAGSHDRPRRPHRDELEYRPRRDRASPPPEYRSRGREGRPHKSRPASPEPLPRARDFPPSGYGNDDSRRHRQARSDDRSRKRGVSPPVRGRDRGVGPTSNSSSSSRRKSAPAPTVEKAKKQAWWQNPLIQAGARTAFAAGAQAAMQNRNDPNPWLGSKGAKVATAALGAALMDGFGGRKKD</sequence>
<organism evidence="2 3">
    <name type="scientific">Metarhizium album (strain ARSEF 1941)</name>
    <dbReference type="NCBI Taxonomy" id="1081103"/>
    <lineage>
        <taxon>Eukaryota</taxon>
        <taxon>Fungi</taxon>
        <taxon>Dikarya</taxon>
        <taxon>Ascomycota</taxon>
        <taxon>Pezizomycotina</taxon>
        <taxon>Sordariomycetes</taxon>
        <taxon>Hypocreomycetidae</taxon>
        <taxon>Hypocreales</taxon>
        <taxon>Clavicipitaceae</taxon>
        <taxon>Metarhizium</taxon>
    </lineage>
</organism>